<dbReference type="EMBL" id="QHLQ01000041">
    <property type="protein sequence ID" value="NIZ63419.1"/>
    <property type="molecule type" value="Genomic_DNA"/>
</dbReference>
<evidence type="ECO:0000259" key="1">
    <source>
        <dbReference type="Pfam" id="PF01408"/>
    </source>
</evidence>
<name>A0ABX0WCP9_9RHOB</name>
<dbReference type="InterPro" id="IPR000683">
    <property type="entry name" value="Gfo/Idh/MocA-like_OxRdtase_N"/>
</dbReference>
<dbReference type="RefSeq" id="WP_167686008.1">
    <property type="nucleotide sequence ID" value="NZ_QHLQ01000041.1"/>
</dbReference>
<evidence type="ECO:0000259" key="2">
    <source>
        <dbReference type="Pfam" id="PF02894"/>
    </source>
</evidence>
<dbReference type="InterPro" id="IPR050424">
    <property type="entry name" value="Gfo-Idh-MocA_inositol_DH"/>
</dbReference>
<dbReference type="SUPFAM" id="SSF55347">
    <property type="entry name" value="Glyceraldehyde-3-phosphate dehydrogenase-like, C-terminal domain"/>
    <property type="match status" value="1"/>
</dbReference>
<gene>
    <name evidence="3" type="ORF">DL239_20860</name>
</gene>
<reference evidence="3 4" key="1">
    <citation type="submission" date="2018-05" db="EMBL/GenBank/DDBJ databases">
        <authorList>
            <person name="Zhang Y.-J."/>
        </authorList>
    </citation>
    <scope>NUCLEOTIDE SEQUENCE [LARGE SCALE GENOMIC DNA]</scope>
    <source>
        <strain evidence="3 4">CY04</strain>
    </source>
</reference>
<accession>A0ABX0WCP9</accession>
<dbReference type="PANTHER" id="PTHR43593">
    <property type="match status" value="1"/>
</dbReference>
<proteinExistence type="predicted"/>
<dbReference type="InterPro" id="IPR004104">
    <property type="entry name" value="Gfo/Idh/MocA-like_OxRdtase_C"/>
</dbReference>
<feature type="domain" description="Gfo/Idh/MocA-like oxidoreductase N-terminal" evidence="1">
    <location>
        <begin position="5"/>
        <end position="123"/>
    </location>
</feature>
<feature type="domain" description="Gfo/Idh/MocA-like oxidoreductase C-terminal" evidence="2">
    <location>
        <begin position="145"/>
        <end position="364"/>
    </location>
</feature>
<dbReference type="Pfam" id="PF02894">
    <property type="entry name" value="GFO_IDH_MocA_C"/>
    <property type="match status" value="1"/>
</dbReference>
<dbReference type="InterPro" id="IPR036291">
    <property type="entry name" value="NAD(P)-bd_dom_sf"/>
</dbReference>
<comment type="caution">
    <text evidence="3">The sequence shown here is derived from an EMBL/GenBank/DDBJ whole genome shotgun (WGS) entry which is preliminary data.</text>
</comment>
<sequence length="378" mass="41143">MSDTINYGIIGCGMMGQEHLRNIALLPQTQVVAIYEPDAEMAAKAQALAPDAKLVSSVSELLAVPELDCLVIVSPNYCHVDQLEAIKASRPLPILVEKPLFTDPQDAARLEDFRKDYPAPVWVAMEYRYMPPIAALLKEADAATGGVKMLTIREHRFPFLEKVGDWNRFNAKTGGTFVEKCCHFFDLMRLVLKSEPTRIMASAGQSVNHLDETYDGETPDILDNGYVIVDFANGSRAMLELCMFAEGARYQEEVSAVGPSGKIEALVPGPGRFWPEHLGAAPTPQLIISPRSPKGPERRDIPVDATLLEAGDHNGSTYYQHQGFLALVRKAKPTPDVTLSDGWKAVAMGMAAQASARSGQAVTLDSIGSFPLFPETGA</sequence>
<protein>
    <submittedName>
        <fullName evidence="3">Oxidoreductase</fullName>
    </submittedName>
</protein>
<keyword evidence="4" id="KW-1185">Reference proteome</keyword>
<dbReference type="PANTHER" id="PTHR43593:SF1">
    <property type="entry name" value="INOSITOL 2-DEHYDROGENASE"/>
    <property type="match status" value="1"/>
</dbReference>
<dbReference type="Proteomes" id="UP001429564">
    <property type="component" value="Unassembled WGS sequence"/>
</dbReference>
<evidence type="ECO:0000313" key="4">
    <source>
        <dbReference type="Proteomes" id="UP001429564"/>
    </source>
</evidence>
<dbReference type="Pfam" id="PF01408">
    <property type="entry name" value="GFO_IDH_MocA"/>
    <property type="match status" value="1"/>
</dbReference>
<evidence type="ECO:0000313" key="3">
    <source>
        <dbReference type="EMBL" id="NIZ63419.1"/>
    </source>
</evidence>
<dbReference type="Gene3D" id="3.40.50.720">
    <property type="entry name" value="NAD(P)-binding Rossmann-like Domain"/>
    <property type="match status" value="1"/>
</dbReference>
<dbReference type="SUPFAM" id="SSF51735">
    <property type="entry name" value="NAD(P)-binding Rossmann-fold domains"/>
    <property type="match status" value="1"/>
</dbReference>
<dbReference type="Gene3D" id="3.30.360.10">
    <property type="entry name" value="Dihydrodipicolinate Reductase, domain 2"/>
    <property type="match status" value="1"/>
</dbReference>
<organism evidence="3 4">
    <name type="scientific">Parasedimentitalea denitrificans</name>
    <dbReference type="NCBI Taxonomy" id="2211118"/>
    <lineage>
        <taxon>Bacteria</taxon>
        <taxon>Pseudomonadati</taxon>
        <taxon>Pseudomonadota</taxon>
        <taxon>Alphaproteobacteria</taxon>
        <taxon>Rhodobacterales</taxon>
        <taxon>Paracoccaceae</taxon>
        <taxon>Parasedimentitalea</taxon>
    </lineage>
</organism>